<dbReference type="Gene3D" id="3.40.50.10490">
    <property type="entry name" value="Glucose-6-phosphate isomerase like protein, domain 1"/>
    <property type="match status" value="1"/>
</dbReference>
<geneLocation type="plastid" evidence="4"/>
<gene>
    <name evidence="4" type="primary">rps2</name>
</gene>
<keyword evidence="2 4" id="KW-0689">Ribosomal protein</keyword>
<evidence type="ECO:0000256" key="1">
    <source>
        <dbReference type="ARBA" id="ARBA00006242"/>
    </source>
</evidence>
<dbReference type="RefSeq" id="YP_009240387.1">
    <property type="nucleotide sequence ID" value="NC_029741.1"/>
</dbReference>
<comment type="similarity">
    <text evidence="1">Belongs to the universal ribosomal protein uS2 family.</text>
</comment>
<dbReference type="InterPro" id="IPR001865">
    <property type="entry name" value="Ribosomal_uS2"/>
</dbReference>
<evidence type="ECO:0000256" key="3">
    <source>
        <dbReference type="ARBA" id="ARBA00023274"/>
    </source>
</evidence>
<dbReference type="PROSITE" id="PS00962">
    <property type="entry name" value="RIBOSOMAL_S2_1"/>
    <property type="match status" value="1"/>
</dbReference>
<name>A0A140JZJ4_GYMST</name>
<evidence type="ECO:0000313" key="4">
    <source>
        <dbReference type="EMBL" id="BAU62521.1"/>
    </source>
</evidence>
<dbReference type="PANTHER" id="PTHR12534">
    <property type="entry name" value="30S RIBOSOMAL PROTEIN S2 PROKARYOTIC AND ORGANELLAR"/>
    <property type="match status" value="1"/>
</dbReference>
<dbReference type="SUPFAM" id="SSF52313">
    <property type="entry name" value="Ribosomal protein S2"/>
    <property type="match status" value="1"/>
</dbReference>
<reference evidence="4" key="1">
    <citation type="journal article" date="2016" name="J. Plant Res.">
        <title>Plastid genome sequences of Gymnochlora stellata, Lotharella vacuolata, and Partenskyella glossopodia reveal remarkable structural conservation among chlorarachniophyte species.</title>
        <authorList>
            <person name="Suzuki S."/>
            <person name="Hirakawa Y."/>
            <person name="Kofuji R."/>
            <person name="Sugita M."/>
            <person name="Ishida K."/>
        </authorList>
    </citation>
    <scope>NUCLEOTIDE SEQUENCE</scope>
    <source>
        <strain evidence="4">CCMP2053</strain>
    </source>
</reference>
<dbReference type="PRINTS" id="PR00395">
    <property type="entry name" value="RIBOSOMALS2"/>
</dbReference>
<sequence length="281" mass="32533">MNIELKQMNSLFFISSSLNSNYLIIEEKRKEDKIYQFILKMVKAGVHFGHKVREWNPKMSPFIYQKLDGIHIIDIIQSYIYLKKICKLLFTQAASSDYNTFLFVGTQKQTPIPNCIVYNASQCNSLYINNKWLSGLLTNWENAKKSINTLNYLSLYQKTNNFDNLTMKVRSLLEKKKERLQKYFGGVQNMKTLPNFVVLVGQQNEMIALKECQKLQIKNVTLLDTDCNPELADFFIPANDDSSSSLNLILGELRIAINLGRQKFCEKSTFKNTQLSVFDTL</sequence>
<dbReference type="InterPro" id="IPR018130">
    <property type="entry name" value="Ribosomal_uS2_CS"/>
</dbReference>
<dbReference type="InterPro" id="IPR005706">
    <property type="entry name" value="Ribosomal_uS2_bac/mit/plastid"/>
</dbReference>
<dbReference type="Gene3D" id="1.10.287.610">
    <property type="entry name" value="Helix hairpin bin"/>
    <property type="match status" value="1"/>
</dbReference>
<dbReference type="GO" id="GO:0003735">
    <property type="term" value="F:structural constituent of ribosome"/>
    <property type="evidence" value="ECO:0007669"/>
    <property type="project" value="InterPro"/>
</dbReference>
<dbReference type="GO" id="GO:0005763">
    <property type="term" value="C:mitochondrial small ribosomal subunit"/>
    <property type="evidence" value="ECO:0007669"/>
    <property type="project" value="TreeGrafter"/>
</dbReference>
<evidence type="ECO:0000256" key="2">
    <source>
        <dbReference type="ARBA" id="ARBA00022980"/>
    </source>
</evidence>
<dbReference type="GO" id="GO:0006412">
    <property type="term" value="P:translation"/>
    <property type="evidence" value="ECO:0007669"/>
    <property type="project" value="InterPro"/>
</dbReference>
<dbReference type="CDD" id="cd01425">
    <property type="entry name" value="RPS2"/>
    <property type="match status" value="1"/>
</dbReference>
<accession>A0A140JZJ4</accession>
<dbReference type="HAMAP" id="MF_00291_B">
    <property type="entry name" value="Ribosomal_uS2_B"/>
    <property type="match status" value="1"/>
</dbReference>
<dbReference type="InterPro" id="IPR023591">
    <property type="entry name" value="Ribosomal_uS2_flav_dom_sf"/>
</dbReference>
<dbReference type="NCBIfam" id="TIGR01011">
    <property type="entry name" value="rpsB_bact"/>
    <property type="match status" value="1"/>
</dbReference>
<protein>
    <submittedName>
        <fullName evidence="4">30S ribosomal protein S2</fullName>
    </submittedName>
</protein>
<dbReference type="Pfam" id="PF00318">
    <property type="entry name" value="Ribosomal_S2"/>
    <property type="match status" value="1"/>
</dbReference>
<dbReference type="AlphaFoldDB" id="A0A140JZJ4"/>
<dbReference type="GeneID" id="27109960"/>
<keyword evidence="4" id="KW-0934">Plastid</keyword>
<dbReference type="EMBL" id="AP014947">
    <property type="protein sequence ID" value="BAU62521.1"/>
    <property type="molecule type" value="Genomic_DNA"/>
</dbReference>
<organism evidence="4">
    <name type="scientific">Gymnochlora stellata</name>
    <dbReference type="NCBI Taxonomy" id="67809"/>
    <lineage>
        <taxon>Eukaryota</taxon>
        <taxon>Sar</taxon>
        <taxon>Rhizaria</taxon>
        <taxon>Cercozoa</taxon>
        <taxon>Chlorarachniophyceae</taxon>
        <taxon>Gymnochlora</taxon>
    </lineage>
</organism>
<keyword evidence="3" id="KW-0687">Ribonucleoprotein</keyword>
<dbReference type="PANTHER" id="PTHR12534:SF0">
    <property type="entry name" value="SMALL RIBOSOMAL SUBUNIT PROTEIN US2M"/>
    <property type="match status" value="1"/>
</dbReference>
<proteinExistence type="inferred from homology"/>